<evidence type="ECO:0000313" key="4">
    <source>
        <dbReference type="Proteomes" id="UP000607645"/>
    </source>
</evidence>
<name>A0A8J6MD47_9FIRM</name>
<dbReference type="Pfam" id="PF00239">
    <property type="entry name" value="Resolvase"/>
    <property type="match status" value="1"/>
</dbReference>
<dbReference type="InterPro" id="IPR050639">
    <property type="entry name" value="SSR_resolvase"/>
</dbReference>
<evidence type="ECO:0000259" key="2">
    <source>
        <dbReference type="PROSITE" id="PS51737"/>
    </source>
</evidence>
<comment type="caution">
    <text evidence="3">The sequence shown here is derived from an EMBL/GenBank/DDBJ whole genome shotgun (WGS) entry which is preliminary data.</text>
</comment>
<dbReference type="CDD" id="cd03770">
    <property type="entry name" value="SR_TndX_transposase"/>
    <property type="match status" value="1"/>
</dbReference>
<dbReference type="Gene3D" id="3.90.1750.20">
    <property type="entry name" value="Putative Large Serine Recombinase, Chain B, Domain 2"/>
    <property type="match status" value="1"/>
</dbReference>
<dbReference type="InterPro" id="IPR006119">
    <property type="entry name" value="Resolv_N"/>
</dbReference>
<dbReference type="AlphaFoldDB" id="A0A8J6MD47"/>
<dbReference type="InterPro" id="IPR038109">
    <property type="entry name" value="DNA_bind_recomb_sf"/>
</dbReference>
<sequence length="533" mass="61225">MMAALYLRLSRDDEGEEESASIKNQRKLLRAYCAEQGYFVYGEYVDDGYSGTSFDRPAFRRMIADIEAGLVNLVITKDLSRLGRDYITAGEYTERFFPEHGVRYIALNDGYDSDSPYTDIAPFKNIINEMYARDASKKIRSAFETKMREGSYIGNFAPYGYEKDPLNRNRLVVDYEAAPVVQEIFRRLRGGERLSEVARDLNRRGVESPIVYRCRKHGLDAGKYSGRGEWTSQSIYKMVRNMVYLGHTAQGKTTKVSFKSDKMIRNGQEDWYTVRGTHEPLIDKETFEIVTRQSCRRRCEHRTDFQNIFSGVARCADCGRNMSTTGSRSRDERYNLVCGQYKLRGSGACSNHFIGYNVLYHAVLEDIRRQIRLSREDREAIAAALAEPEQQGGPDAERRTRAAAEMQRRHAEIDRLLMKLYEDNADGKISDDRYAKMTAAYESEQAELAGKLEAVERSAPEKRPGGGDRRERLYALLDGVTEVRELTRELVFKLIDHIEVEQGCFEETEHGREKRQTIRIFYRFAGPEEGQAG</sequence>
<dbReference type="EMBL" id="JACOPQ010000006">
    <property type="protein sequence ID" value="MBC5737134.1"/>
    <property type="molecule type" value="Genomic_DNA"/>
</dbReference>
<dbReference type="SUPFAM" id="SSF53041">
    <property type="entry name" value="Resolvase-like"/>
    <property type="match status" value="1"/>
</dbReference>
<feature type="domain" description="Resolvase/invertase-type recombinase catalytic" evidence="1">
    <location>
        <begin position="2"/>
        <end position="150"/>
    </location>
</feature>
<dbReference type="InterPro" id="IPR011109">
    <property type="entry name" value="DNA_bind_recombinase_dom"/>
</dbReference>
<dbReference type="GO" id="GO:0003677">
    <property type="term" value="F:DNA binding"/>
    <property type="evidence" value="ECO:0007669"/>
    <property type="project" value="InterPro"/>
</dbReference>
<proteinExistence type="predicted"/>
<dbReference type="InterPro" id="IPR036162">
    <property type="entry name" value="Resolvase-like_N_sf"/>
</dbReference>
<dbReference type="SMART" id="SM00857">
    <property type="entry name" value="Resolvase"/>
    <property type="match status" value="1"/>
</dbReference>
<feature type="domain" description="Recombinase" evidence="2">
    <location>
        <begin position="158"/>
        <end position="300"/>
    </location>
</feature>
<evidence type="ECO:0000313" key="3">
    <source>
        <dbReference type="EMBL" id="MBC5737134.1"/>
    </source>
</evidence>
<dbReference type="Gene3D" id="3.40.50.1390">
    <property type="entry name" value="Resolvase, N-terminal catalytic domain"/>
    <property type="match status" value="1"/>
</dbReference>
<dbReference type="PANTHER" id="PTHR30461">
    <property type="entry name" value="DNA-INVERTASE FROM LAMBDOID PROPHAGE"/>
    <property type="match status" value="1"/>
</dbReference>
<dbReference type="InterPro" id="IPR025827">
    <property type="entry name" value="Zn_ribbon_recom_dom"/>
</dbReference>
<keyword evidence="4" id="KW-1185">Reference proteome</keyword>
<organism evidence="3 4">
    <name type="scientific">Lawsonibacter faecis</name>
    <dbReference type="NCBI Taxonomy" id="2763052"/>
    <lineage>
        <taxon>Bacteria</taxon>
        <taxon>Bacillati</taxon>
        <taxon>Bacillota</taxon>
        <taxon>Clostridia</taxon>
        <taxon>Eubacteriales</taxon>
        <taxon>Oscillospiraceae</taxon>
        <taxon>Lawsonibacter</taxon>
    </lineage>
</organism>
<dbReference type="Proteomes" id="UP000607645">
    <property type="component" value="Unassembled WGS sequence"/>
</dbReference>
<accession>A0A8J6MD47</accession>
<dbReference type="InterPro" id="IPR025378">
    <property type="entry name" value="DUF4368"/>
</dbReference>
<protein>
    <submittedName>
        <fullName evidence="3">Recombinase family protein</fullName>
    </submittedName>
</protein>
<dbReference type="PANTHER" id="PTHR30461:SF23">
    <property type="entry name" value="DNA RECOMBINASE-RELATED"/>
    <property type="match status" value="1"/>
</dbReference>
<dbReference type="GO" id="GO:0000150">
    <property type="term" value="F:DNA strand exchange activity"/>
    <property type="evidence" value="ECO:0007669"/>
    <property type="project" value="InterPro"/>
</dbReference>
<dbReference type="Pfam" id="PF14287">
    <property type="entry name" value="DUF4368"/>
    <property type="match status" value="1"/>
</dbReference>
<dbReference type="PROSITE" id="PS51737">
    <property type="entry name" value="RECOMBINASE_DNA_BIND"/>
    <property type="match status" value="1"/>
</dbReference>
<evidence type="ECO:0000259" key="1">
    <source>
        <dbReference type="PROSITE" id="PS51736"/>
    </source>
</evidence>
<dbReference type="Pfam" id="PF13408">
    <property type="entry name" value="Zn_ribbon_recom"/>
    <property type="match status" value="1"/>
</dbReference>
<dbReference type="PROSITE" id="PS51736">
    <property type="entry name" value="RECOMBINASES_3"/>
    <property type="match status" value="1"/>
</dbReference>
<gene>
    <name evidence="3" type="ORF">H8S62_08945</name>
</gene>
<reference evidence="3" key="1">
    <citation type="submission" date="2020-08" db="EMBL/GenBank/DDBJ databases">
        <title>Genome public.</title>
        <authorList>
            <person name="Liu C."/>
            <person name="Sun Q."/>
        </authorList>
    </citation>
    <scope>NUCLEOTIDE SEQUENCE</scope>
    <source>
        <strain evidence="3">NSJ-52</strain>
    </source>
</reference>
<dbReference type="Pfam" id="PF07508">
    <property type="entry name" value="Recombinase"/>
    <property type="match status" value="1"/>
</dbReference>